<dbReference type="GO" id="GO:0005524">
    <property type="term" value="F:ATP binding"/>
    <property type="evidence" value="ECO:0007669"/>
    <property type="project" value="UniProtKB-KW"/>
</dbReference>
<evidence type="ECO:0000313" key="11">
    <source>
        <dbReference type="Proteomes" id="UP000887540"/>
    </source>
</evidence>
<dbReference type="Gene3D" id="1.10.510.10">
    <property type="entry name" value="Transferase(Phosphotransferase) domain 1"/>
    <property type="match status" value="1"/>
</dbReference>
<dbReference type="PANTHER" id="PTHR48013">
    <property type="entry name" value="DUAL SPECIFICITY MITOGEN-ACTIVATED PROTEIN KINASE KINASE 5-RELATED"/>
    <property type="match status" value="1"/>
</dbReference>
<evidence type="ECO:0000256" key="8">
    <source>
        <dbReference type="ARBA" id="ARBA00049299"/>
    </source>
</evidence>
<dbReference type="Gene3D" id="3.30.200.20">
    <property type="entry name" value="Phosphorylase Kinase, domain 1"/>
    <property type="match status" value="1"/>
</dbReference>
<keyword evidence="1" id="KW-0808">Transferase</keyword>
<keyword evidence="2" id="KW-0547">Nucleotide-binding</keyword>
<dbReference type="InterPro" id="IPR000719">
    <property type="entry name" value="Prot_kinase_dom"/>
</dbReference>
<dbReference type="GO" id="GO:0004708">
    <property type="term" value="F:MAP kinase kinase activity"/>
    <property type="evidence" value="ECO:0007669"/>
    <property type="project" value="UniProtKB-EC"/>
</dbReference>
<accession>A0A914DTQ6</accession>
<sequence>MTPTQPPNLSEIDENSNKLIFPGVAETFEYDPKHFSYVDTIESGRHVVKEYVFAPLNLKMAVKTIRIPQSRYQDDESQKMLRKLKQEIHSFRQLSNHENIVNFFGLCFGEGQAMIYSLASTFVGTLAYWPPERFVIANEKINVASIDEAKFPYDVRSDIWSLGITLTETVYGNLPFLDEKGETFDTDLAQNSVKDLTQNSTKSQNIISMQDAILNADRDEMISRCFGKVYSSECTKFVRSCLEEVDKRPKYDALMKEPFYCQSKENVKQEEFKEFIRKYEEAAEMQES</sequence>
<evidence type="ECO:0000256" key="6">
    <source>
        <dbReference type="ARBA" id="ARBA00038999"/>
    </source>
</evidence>
<dbReference type="WBParaSite" id="ACRNAN_scaffold3848.g14060.t1">
    <property type="protein sequence ID" value="ACRNAN_scaffold3848.g14060.t1"/>
    <property type="gene ID" value="ACRNAN_scaffold3848.g14060"/>
</dbReference>
<comment type="catalytic activity">
    <reaction evidence="8">
        <text>L-threonyl-[protein] + ATP = O-phospho-L-threonyl-[protein] + ADP + H(+)</text>
        <dbReference type="Rhea" id="RHEA:46608"/>
        <dbReference type="Rhea" id="RHEA-COMP:11060"/>
        <dbReference type="Rhea" id="RHEA-COMP:11605"/>
        <dbReference type="ChEBI" id="CHEBI:15378"/>
        <dbReference type="ChEBI" id="CHEBI:30013"/>
        <dbReference type="ChEBI" id="CHEBI:30616"/>
        <dbReference type="ChEBI" id="CHEBI:61977"/>
        <dbReference type="ChEBI" id="CHEBI:456216"/>
        <dbReference type="EC" id="2.7.12.2"/>
    </reaction>
</comment>
<evidence type="ECO:0000256" key="9">
    <source>
        <dbReference type="ARBA" id="ARBA00051693"/>
    </source>
</evidence>
<dbReference type="Pfam" id="PF00069">
    <property type="entry name" value="Pkinase"/>
    <property type="match status" value="1"/>
</dbReference>
<evidence type="ECO:0000256" key="5">
    <source>
        <dbReference type="ARBA" id="ARBA00038035"/>
    </source>
</evidence>
<evidence type="ECO:0000313" key="12">
    <source>
        <dbReference type="WBParaSite" id="ACRNAN_scaffold3848.g14060.t1"/>
    </source>
</evidence>
<comment type="catalytic activity">
    <reaction evidence="7">
        <text>L-seryl-[protein] + ATP = O-phospho-L-seryl-[protein] + ADP + H(+)</text>
        <dbReference type="Rhea" id="RHEA:17989"/>
        <dbReference type="Rhea" id="RHEA-COMP:9863"/>
        <dbReference type="Rhea" id="RHEA-COMP:11604"/>
        <dbReference type="ChEBI" id="CHEBI:15378"/>
        <dbReference type="ChEBI" id="CHEBI:29999"/>
        <dbReference type="ChEBI" id="CHEBI:30616"/>
        <dbReference type="ChEBI" id="CHEBI:83421"/>
        <dbReference type="ChEBI" id="CHEBI:456216"/>
        <dbReference type="EC" id="2.7.12.2"/>
    </reaction>
</comment>
<name>A0A914DTQ6_9BILA</name>
<evidence type="ECO:0000256" key="3">
    <source>
        <dbReference type="ARBA" id="ARBA00022777"/>
    </source>
</evidence>
<evidence type="ECO:0000256" key="1">
    <source>
        <dbReference type="ARBA" id="ARBA00022679"/>
    </source>
</evidence>
<keyword evidence="4" id="KW-0067">ATP-binding</keyword>
<proteinExistence type="inferred from homology"/>
<dbReference type="PROSITE" id="PS50011">
    <property type="entry name" value="PROTEIN_KINASE_DOM"/>
    <property type="match status" value="1"/>
</dbReference>
<organism evidence="11 12">
    <name type="scientific">Acrobeloides nanus</name>
    <dbReference type="NCBI Taxonomy" id="290746"/>
    <lineage>
        <taxon>Eukaryota</taxon>
        <taxon>Metazoa</taxon>
        <taxon>Ecdysozoa</taxon>
        <taxon>Nematoda</taxon>
        <taxon>Chromadorea</taxon>
        <taxon>Rhabditida</taxon>
        <taxon>Tylenchina</taxon>
        <taxon>Cephalobomorpha</taxon>
        <taxon>Cephaloboidea</taxon>
        <taxon>Cephalobidae</taxon>
        <taxon>Acrobeloides</taxon>
    </lineage>
</organism>
<dbReference type="Proteomes" id="UP000887540">
    <property type="component" value="Unplaced"/>
</dbReference>
<dbReference type="EC" id="2.7.12.2" evidence="6"/>
<protein>
    <recommendedName>
        <fullName evidence="6">mitogen-activated protein kinase kinase</fullName>
        <ecNumber evidence="6">2.7.12.2</ecNumber>
    </recommendedName>
</protein>
<evidence type="ECO:0000256" key="4">
    <source>
        <dbReference type="ARBA" id="ARBA00022840"/>
    </source>
</evidence>
<dbReference type="PANTHER" id="PTHR48013:SF9">
    <property type="entry name" value="DUAL SPECIFICITY MITOGEN-ACTIVATED PROTEIN KINASE KINASE 5"/>
    <property type="match status" value="1"/>
</dbReference>
<comment type="similarity">
    <text evidence="5">Belongs to the protein kinase superfamily. STE Ser/Thr protein kinase family. MAP kinase kinase subfamily.</text>
</comment>
<dbReference type="SUPFAM" id="SSF56112">
    <property type="entry name" value="Protein kinase-like (PK-like)"/>
    <property type="match status" value="1"/>
</dbReference>
<dbReference type="InterPro" id="IPR011009">
    <property type="entry name" value="Kinase-like_dom_sf"/>
</dbReference>
<dbReference type="AlphaFoldDB" id="A0A914DTQ6"/>
<dbReference type="SMART" id="SM00220">
    <property type="entry name" value="S_TKc"/>
    <property type="match status" value="1"/>
</dbReference>
<reference evidence="12" key="1">
    <citation type="submission" date="2022-11" db="UniProtKB">
        <authorList>
            <consortium name="WormBaseParasite"/>
        </authorList>
    </citation>
    <scope>IDENTIFICATION</scope>
</reference>
<comment type="catalytic activity">
    <reaction evidence="9">
        <text>L-tyrosyl-[protein] + ATP = O-phospho-L-tyrosyl-[protein] + ADP + H(+)</text>
        <dbReference type="Rhea" id="RHEA:10596"/>
        <dbReference type="Rhea" id="RHEA-COMP:10136"/>
        <dbReference type="Rhea" id="RHEA-COMP:20101"/>
        <dbReference type="ChEBI" id="CHEBI:15378"/>
        <dbReference type="ChEBI" id="CHEBI:30616"/>
        <dbReference type="ChEBI" id="CHEBI:46858"/>
        <dbReference type="ChEBI" id="CHEBI:61978"/>
        <dbReference type="ChEBI" id="CHEBI:456216"/>
        <dbReference type="EC" id="2.7.12.2"/>
    </reaction>
</comment>
<keyword evidence="11" id="KW-1185">Reference proteome</keyword>
<keyword evidence="3" id="KW-0418">Kinase</keyword>
<evidence type="ECO:0000256" key="2">
    <source>
        <dbReference type="ARBA" id="ARBA00022741"/>
    </source>
</evidence>
<evidence type="ECO:0000259" key="10">
    <source>
        <dbReference type="PROSITE" id="PS50011"/>
    </source>
</evidence>
<feature type="domain" description="Protein kinase" evidence="10">
    <location>
        <begin position="1"/>
        <end position="260"/>
    </location>
</feature>
<evidence type="ECO:0000256" key="7">
    <source>
        <dbReference type="ARBA" id="ARBA00049014"/>
    </source>
</evidence>